<dbReference type="GO" id="GO:0051999">
    <property type="term" value="P:mannosyl-inositol phosphorylceramide biosynthetic process"/>
    <property type="evidence" value="ECO:0007669"/>
    <property type="project" value="TreeGrafter"/>
</dbReference>
<protein>
    <submittedName>
        <fullName evidence="2">Mannosyltransferase OCH1</fullName>
    </submittedName>
</protein>
<dbReference type="SUPFAM" id="SSF53448">
    <property type="entry name" value="Nucleotide-diphospho-sugar transferases"/>
    <property type="match status" value="1"/>
</dbReference>
<evidence type="ECO:0000256" key="1">
    <source>
        <dbReference type="ARBA" id="ARBA00022679"/>
    </source>
</evidence>
<dbReference type="PANTHER" id="PTHR32385">
    <property type="entry name" value="MANNOSYL PHOSPHORYLINOSITOL CERAMIDE SYNTHASE"/>
    <property type="match status" value="1"/>
</dbReference>
<proteinExistence type="predicted"/>
<reference evidence="2 3" key="1">
    <citation type="journal article" date="2016" name="Genome Announc.">
        <title>First Complete Genome Sequence of a Subdivision 6 Acidobacterium Strain.</title>
        <authorList>
            <person name="Huang S."/>
            <person name="Vieira S."/>
            <person name="Bunk B."/>
            <person name="Riedel T."/>
            <person name="Sproer C."/>
            <person name="Overmann J."/>
        </authorList>
    </citation>
    <scope>NUCLEOTIDE SEQUENCE [LARGE SCALE GENOMIC DNA]</scope>
    <source>
        <strain evidence="3">DSM 100886 HEG_-6_39</strain>
    </source>
</reference>
<gene>
    <name evidence="2" type="ORF">LuPra_06262</name>
</gene>
<dbReference type="Gene3D" id="3.90.550.20">
    <property type="match status" value="1"/>
</dbReference>
<keyword evidence="3" id="KW-1185">Reference proteome</keyword>
<dbReference type="AlphaFoldDB" id="A0A143PXL0"/>
<dbReference type="PANTHER" id="PTHR32385:SF15">
    <property type="entry name" value="INOSITOL PHOSPHOCERAMIDE MANNOSYLTRANSFERASE 1"/>
    <property type="match status" value="1"/>
</dbReference>
<evidence type="ECO:0000313" key="3">
    <source>
        <dbReference type="Proteomes" id="UP000076079"/>
    </source>
</evidence>
<dbReference type="STRING" id="1855912.LuPra_06262"/>
<name>A0A143PXL0_LUTPR</name>
<dbReference type="InterPro" id="IPR051706">
    <property type="entry name" value="Glycosyltransferase_domain"/>
</dbReference>
<dbReference type="OrthoDB" id="9802987at2"/>
<dbReference type="Pfam" id="PF04488">
    <property type="entry name" value="Gly_transf_sug"/>
    <property type="match status" value="1"/>
</dbReference>
<keyword evidence="1 2" id="KW-0808">Transferase</keyword>
<reference evidence="3" key="2">
    <citation type="submission" date="2016-04" db="EMBL/GenBank/DDBJ databases">
        <title>First Complete Genome Sequence of a Subdivision 6 Acidobacterium.</title>
        <authorList>
            <person name="Huang S."/>
            <person name="Vieira S."/>
            <person name="Bunk B."/>
            <person name="Riedel T."/>
            <person name="Sproeer C."/>
            <person name="Overmann J."/>
        </authorList>
    </citation>
    <scope>NUCLEOTIDE SEQUENCE [LARGE SCALE GENOMIC DNA]</scope>
    <source>
        <strain evidence="3">DSM 100886 HEG_-6_39</strain>
    </source>
</reference>
<dbReference type="Proteomes" id="UP000076079">
    <property type="component" value="Chromosome"/>
</dbReference>
<dbReference type="InterPro" id="IPR007577">
    <property type="entry name" value="GlycoTrfase_DXD_sugar-bd_CS"/>
</dbReference>
<keyword evidence="2" id="KW-0328">Glycosyltransferase</keyword>
<evidence type="ECO:0000313" key="2">
    <source>
        <dbReference type="EMBL" id="AMY12976.1"/>
    </source>
</evidence>
<organism evidence="2 3">
    <name type="scientific">Luteitalea pratensis</name>
    <dbReference type="NCBI Taxonomy" id="1855912"/>
    <lineage>
        <taxon>Bacteria</taxon>
        <taxon>Pseudomonadati</taxon>
        <taxon>Acidobacteriota</taxon>
        <taxon>Vicinamibacteria</taxon>
        <taxon>Vicinamibacterales</taxon>
        <taxon>Vicinamibacteraceae</taxon>
        <taxon>Luteitalea</taxon>
    </lineage>
</organism>
<dbReference type="EMBL" id="CP015136">
    <property type="protein sequence ID" value="AMY12976.1"/>
    <property type="molecule type" value="Genomic_DNA"/>
</dbReference>
<accession>A0A143PXL0</accession>
<dbReference type="KEGG" id="abac:LuPra_06262"/>
<dbReference type="InterPro" id="IPR029044">
    <property type="entry name" value="Nucleotide-diphossugar_trans"/>
</dbReference>
<sequence length="277" mass="31631">MPIPRRIIQTGKSRTLSPLARASATNLKLLHPDWEYIYFDDADVGRFIDTEFPEHREAFDAFPQNIQRFDFFRYLAIFRLGGFYFDTDVLLYEPLDELLSGTAVFPFEEITLNAHLRRAGIDWEIGNYAFGAAQSEPFLGRVIENCVRSLHDTSWASEMLHGIPGAFRAGFEVLCTTGPAMLSRTLVENSKFAQNVTVLFPPDVCDPTHWHQFGRYGTHLMEGTWRVKGGFLRRRLGWLWADRLQRQLLADSRLRGPVRAVPQSQQPRAVIAGDARG</sequence>
<dbReference type="GO" id="GO:0000030">
    <property type="term" value="F:mannosyltransferase activity"/>
    <property type="evidence" value="ECO:0007669"/>
    <property type="project" value="TreeGrafter"/>
</dbReference>
<dbReference type="GO" id="GO:0016020">
    <property type="term" value="C:membrane"/>
    <property type="evidence" value="ECO:0007669"/>
    <property type="project" value="GOC"/>
</dbReference>
<dbReference type="RefSeq" id="WP_110174384.1">
    <property type="nucleotide sequence ID" value="NZ_CP015136.1"/>
</dbReference>